<dbReference type="PRINTS" id="PR00411">
    <property type="entry name" value="PNDRDTASEI"/>
</dbReference>
<gene>
    <name evidence="3" type="ORF">P378_19245</name>
</gene>
<dbReference type="EMBL" id="AWQQ01000131">
    <property type="protein sequence ID" value="PHJ36951.1"/>
    <property type="molecule type" value="Genomic_DNA"/>
</dbReference>
<dbReference type="SUPFAM" id="SSF46548">
    <property type="entry name" value="alpha-helical ferredoxin"/>
    <property type="match status" value="1"/>
</dbReference>
<feature type="domain" description="Dihydroprymidine dehydrogenase" evidence="2">
    <location>
        <begin position="20"/>
        <end position="129"/>
    </location>
</feature>
<dbReference type="PANTHER" id="PTHR42783:SF3">
    <property type="entry name" value="GLUTAMATE SYNTHASE [NADPH] SMALL CHAIN-RELATED"/>
    <property type="match status" value="1"/>
</dbReference>
<evidence type="ECO:0000313" key="3">
    <source>
        <dbReference type="EMBL" id="PHJ36951.1"/>
    </source>
</evidence>
<feature type="domain" description="FAD/NAD(P)-binding" evidence="1">
    <location>
        <begin position="141"/>
        <end position="449"/>
    </location>
</feature>
<dbReference type="Gene3D" id="3.40.50.720">
    <property type="entry name" value="NAD(P)-binding Rossmann-like Domain"/>
    <property type="match status" value="1"/>
</dbReference>
<reference evidence="3 4" key="1">
    <citation type="submission" date="2013-09" db="EMBL/GenBank/DDBJ databases">
        <title>Biodegradation of hydrocarbons in the deep terrestrial subsurface : characterization of a microbial consortium composed of two Desulfotomaculum species originating from a deep geological formation.</title>
        <authorList>
            <person name="Aullo T."/>
            <person name="Berlendis S."/>
            <person name="Lascourreges J.-F."/>
            <person name="Dessort D."/>
            <person name="Saint-Laurent S."/>
            <person name="Schraauwers B."/>
            <person name="Mas J."/>
            <person name="Magot M."/>
            <person name="Ranchou-Peyruse A."/>
        </authorList>
    </citation>
    <scope>NUCLEOTIDE SEQUENCE [LARGE SCALE GENOMIC DNA]</scope>
    <source>
        <strain evidence="3 4">Bs107</strain>
    </source>
</reference>
<dbReference type="NCBIfam" id="TIGR01316">
    <property type="entry name" value="gltA"/>
    <property type="match status" value="1"/>
</dbReference>
<dbReference type="InterPro" id="IPR023753">
    <property type="entry name" value="FAD/NAD-binding_dom"/>
</dbReference>
<dbReference type="RefSeq" id="WP_099084075.1">
    <property type="nucleotide sequence ID" value="NZ_AWQQ01000131.1"/>
</dbReference>
<dbReference type="InterPro" id="IPR028261">
    <property type="entry name" value="DPD_II"/>
</dbReference>
<evidence type="ECO:0000259" key="2">
    <source>
        <dbReference type="Pfam" id="PF14691"/>
    </source>
</evidence>
<comment type="caution">
    <text evidence="3">The sequence shown here is derived from an EMBL/GenBank/DDBJ whole genome shotgun (WGS) entry which is preliminary data.</text>
</comment>
<dbReference type="GO" id="GO:0016491">
    <property type="term" value="F:oxidoreductase activity"/>
    <property type="evidence" value="ECO:0007669"/>
    <property type="project" value="InterPro"/>
</dbReference>
<keyword evidence="4" id="KW-1185">Reference proteome</keyword>
<dbReference type="InterPro" id="IPR036188">
    <property type="entry name" value="FAD/NAD-bd_sf"/>
</dbReference>
<accession>A0A2C6L1H1</accession>
<dbReference type="InterPro" id="IPR006004">
    <property type="entry name" value="SudA-like"/>
</dbReference>
<dbReference type="Pfam" id="PF14691">
    <property type="entry name" value="Fer4_20"/>
    <property type="match status" value="1"/>
</dbReference>
<dbReference type="PRINTS" id="PR00368">
    <property type="entry name" value="FADPNR"/>
</dbReference>
<dbReference type="OrthoDB" id="9803192at2"/>
<name>A0A2C6L1H1_9FIRM</name>
<dbReference type="Proteomes" id="UP000222564">
    <property type="component" value="Unassembled WGS sequence"/>
</dbReference>
<dbReference type="Gene3D" id="1.10.1060.10">
    <property type="entry name" value="Alpha-helical ferredoxin"/>
    <property type="match status" value="1"/>
</dbReference>
<dbReference type="InterPro" id="IPR009051">
    <property type="entry name" value="Helical_ferredxn"/>
</dbReference>
<organism evidence="3 4">
    <name type="scientific">Desulforamulus profundi</name>
    <dbReference type="NCBI Taxonomy" id="1383067"/>
    <lineage>
        <taxon>Bacteria</taxon>
        <taxon>Bacillati</taxon>
        <taxon>Bacillota</taxon>
        <taxon>Clostridia</taxon>
        <taxon>Eubacteriales</taxon>
        <taxon>Peptococcaceae</taxon>
        <taxon>Desulforamulus</taxon>
    </lineage>
</organism>
<dbReference type="Pfam" id="PF07992">
    <property type="entry name" value="Pyr_redox_2"/>
    <property type="match status" value="1"/>
</dbReference>
<evidence type="ECO:0000313" key="4">
    <source>
        <dbReference type="Proteomes" id="UP000222564"/>
    </source>
</evidence>
<dbReference type="AlphaFoldDB" id="A0A2C6L1H1"/>
<proteinExistence type="predicted"/>
<dbReference type="Gene3D" id="3.50.50.60">
    <property type="entry name" value="FAD/NAD(P)-binding domain"/>
    <property type="match status" value="2"/>
</dbReference>
<dbReference type="PANTHER" id="PTHR42783">
    <property type="entry name" value="GLUTAMATE SYNTHASE [NADPH] SMALL CHAIN"/>
    <property type="match status" value="1"/>
</dbReference>
<evidence type="ECO:0000259" key="1">
    <source>
        <dbReference type="Pfam" id="PF07992"/>
    </source>
</evidence>
<dbReference type="GO" id="GO:0051536">
    <property type="term" value="F:iron-sulfur cluster binding"/>
    <property type="evidence" value="ECO:0007669"/>
    <property type="project" value="InterPro"/>
</dbReference>
<sequence length="468" mass="50942">MAKQIIPKKHPMPHQDPQVRAKNFDEVALGYTEELAVAEAERCLNCKKPFCKQGCPVSVDIPEFIALVKERKFDEAAKVIKRTNALPAVCGRVCPQEHQCEKFCVVGKKNEPVGIGRLERFVGDYIVNKEEEIEKAEPTGYKVAIVGSGPAGLACAADLARWGHSVTIFEALHTPGGVLMYGIPEFRLPKRIVQKEIENLKKMGVEIETNAIVGQIASLDELFEEEGYDAVFLGTGAGTPYFMNLPGENFNGVYSANEFLTRSNLMKAYCFPECDTPIKVGKKVAVLGGGNVAMDAARTALRLGAEEVYIVYRRSRAELPARLEEIEHAEEEGVKFLFLTNPTRYIGNEEGWLTGLECIKMELGEPDASGRRKPVAIPGSEFVLPVDVTIVAIGQGPNPLITKTTPDLETNKRGNIVADDFGKTSKEGVYAGGDVVTGAATVIKAMGAGRVAAQSIHDYLMAKGPKKN</sequence>
<dbReference type="SUPFAM" id="SSF51971">
    <property type="entry name" value="Nucleotide-binding domain"/>
    <property type="match status" value="1"/>
</dbReference>
<protein>
    <submittedName>
        <fullName evidence="3">Dihydropyrimidine dehydrogenase subunit A</fullName>
    </submittedName>
</protein>